<evidence type="ECO:0000256" key="1">
    <source>
        <dbReference type="SAM" id="MobiDB-lite"/>
    </source>
</evidence>
<proteinExistence type="predicted"/>
<evidence type="ECO:0000313" key="3">
    <source>
        <dbReference type="Proteomes" id="UP001234989"/>
    </source>
</evidence>
<feature type="region of interest" description="Disordered" evidence="1">
    <location>
        <begin position="42"/>
        <end position="65"/>
    </location>
</feature>
<dbReference type="AlphaFoldDB" id="A0AAF1A0L8"/>
<feature type="compositionally biased region" description="Low complexity" evidence="1">
    <location>
        <begin position="44"/>
        <end position="59"/>
    </location>
</feature>
<organism evidence="2 3">
    <name type="scientific">Solanum verrucosum</name>
    <dbReference type="NCBI Taxonomy" id="315347"/>
    <lineage>
        <taxon>Eukaryota</taxon>
        <taxon>Viridiplantae</taxon>
        <taxon>Streptophyta</taxon>
        <taxon>Embryophyta</taxon>
        <taxon>Tracheophyta</taxon>
        <taxon>Spermatophyta</taxon>
        <taxon>Magnoliopsida</taxon>
        <taxon>eudicotyledons</taxon>
        <taxon>Gunneridae</taxon>
        <taxon>Pentapetalae</taxon>
        <taxon>asterids</taxon>
        <taxon>lamiids</taxon>
        <taxon>Solanales</taxon>
        <taxon>Solanaceae</taxon>
        <taxon>Solanoideae</taxon>
        <taxon>Solaneae</taxon>
        <taxon>Solanum</taxon>
    </lineage>
</organism>
<accession>A0AAF1A0L8</accession>
<dbReference type="EMBL" id="CP133623">
    <property type="protein sequence ID" value="WMV58606.1"/>
    <property type="molecule type" value="Genomic_DNA"/>
</dbReference>
<gene>
    <name evidence="2" type="ORF">MTR67_051991</name>
</gene>
<sequence>MCPRKVPRQGSPSRATSRLMVMTTGHRKARGVALASWELDEVEGATAPNTTGTTTSRGALDGPYK</sequence>
<name>A0AAF1A0L8_SOLVR</name>
<keyword evidence="3" id="KW-1185">Reference proteome</keyword>
<dbReference type="Proteomes" id="UP001234989">
    <property type="component" value="Chromosome 12"/>
</dbReference>
<evidence type="ECO:0000313" key="2">
    <source>
        <dbReference type="EMBL" id="WMV58606.1"/>
    </source>
</evidence>
<protein>
    <submittedName>
        <fullName evidence="2">Uncharacterized protein</fullName>
    </submittedName>
</protein>
<reference evidence="2" key="1">
    <citation type="submission" date="2023-08" db="EMBL/GenBank/DDBJ databases">
        <title>A de novo genome assembly of Solanum verrucosum Schlechtendal, a Mexican diploid species geographically isolated from the other diploid A-genome species in potato relatives.</title>
        <authorList>
            <person name="Hosaka K."/>
        </authorList>
    </citation>
    <scope>NUCLEOTIDE SEQUENCE</scope>
    <source>
        <tissue evidence="2">Young leaves</tissue>
    </source>
</reference>